<dbReference type="PANTHER" id="PTHR11786">
    <property type="entry name" value="N-HYDROXYARYLAMINE O-ACETYLTRANSFERASE"/>
    <property type="match status" value="1"/>
</dbReference>
<organism evidence="3 4">
    <name type="scientific">Methylorubrum extorquens (strain DSM 6343 / CIP 106787 / DM4)</name>
    <name type="common">Methylobacterium extorquens</name>
    <dbReference type="NCBI Taxonomy" id="661410"/>
    <lineage>
        <taxon>Bacteria</taxon>
        <taxon>Pseudomonadati</taxon>
        <taxon>Pseudomonadota</taxon>
        <taxon>Alphaproteobacteria</taxon>
        <taxon>Hyphomicrobiales</taxon>
        <taxon>Methylobacteriaceae</taxon>
        <taxon>Methylorubrum</taxon>
    </lineage>
</organism>
<dbReference type="PRINTS" id="PR01543">
    <property type="entry name" value="ANATRNSFRASE"/>
</dbReference>
<dbReference type="PANTHER" id="PTHR11786:SF0">
    <property type="entry name" value="ARYLAMINE N-ACETYLTRANSFERASE 4-RELATED"/>
    <property type="match status" value="1"/>
</dbReference>
<evidence type="ECO:0000313" key="4">
    <source>
        <dbReference type="Proteomes" id="UP000008070"/>
    </source>
</evidence>
<dbReference type="Proteomes" id="UP000008070">
    <property type="component" value="Chromosome"/>
</dbReference>
<keyword evidence="3" id="KW-0012">Acyltransferase</keyword>
<dbReference type="SUPFAM" id="SSF54001">
    <property type="entry name" value="Cysteine proteinases"/>
    <property type="match status" value="1"/>
</dbReference>
<dbReference type="Pfam" id="PF00797">
    <property type="entry name" value="Acetyltransf_2"/>
    <property type="match status" value="1"/>
</dbReference>
<evidence type="ECO:0000256" key="1">
    <source>
        <dbReference type="ARBA" id="ARBA00006547"/>
    </source>
</evidence>
<comment type="similarity">
    <text evidence="1 2">Belongs to the arylamine N-acetyltransferase family.</text>
</comment>
<dbReference type="KEGG" id="mdi:METDI1594"/>
<reference evidence="4" key="1">
    <citation type="journal article" date="2009" name="PLoS ONE">
        <title>Methylobacterium genome sequences: a reference blueprint to investigate microbial metabolism of C1 compounds from natural and industrial sources.</title>
        <authorList>
            <person name="Vuilleumier S."/>
            <person name="Chistoserdova L."/>
            <person name="Lee M.-C."/>
            <person name="Bringel F."/>
            <person name="Lajus A."/>
            <person name="Zhou Y."/>
            <person name="Gourion B."/>
            <person name="Barbe V."/>
            <person name="Chang J."/>
            <person name="Cruveiller S."/>
            <person name="Dossat C."/>
            <person name="Gillett W."/>
            <person name="Gruffaz C."/>
            <person name="Haugen E."/>
            <person name="Hourcade E."/>
            <person name="Levy R."/>
            <person name="Mangenot S."/>
            <person name="Muller E."/>
            <person name="Nadalig T."/>
            <person name="Pagni M."/>
            <person name="Penny C."/>
            <person name="Peyraud R."/>
            <person name="Robinson D.G."/>
            <person name="Roche D."/>
            <person name="Rouy Z."/>
            <person name="Saenampechek C."/>
            <person name="Salvignol G."/>
            <person name="Vallenet D."/>
            <person name="Wu Z."/>
            <person name="Marx C.J."/>
            <person name="Vorholt J.A."/>
            <person name="Olson M.V."/>
            <person name="Kaul R."/>
            <person name="Weissenbach J."/>
            <person name="Medigue C."/>
            <person name="Lidstrom M.E."/>
        </authorList>
    </citation>
    <scope>NUCLEOTIDE SEQUENCE [LARGE SCALE GENOMIC DNA]</scope>
    <source>
        <strain evidence="4">DSM 6343 / CIP 106787 / DM4</strain>
    </source>
</reference>
<name>C7CGU0_METED</name>
<dbReference type="HOGENOM" id="CLU_049918_1_1_5"/>
<dbReference type="Gene3D" id="2.40.128.150">
    <property type="entry name" value="Cysteine proteinases"/>
    <property type="match status" value="1"/>
</dbReference>
<dbReference type="AlphaFoldDB" id="C7CGU0"/>
<sequence length="376" mass="40900">MNRLAPCCGRPRILVVGQDPQVLALVTEEVAACGLDVSGMTVGVAETASSGAFDLVAFGTGVSAETRTELERMFSAANPDARFLRTYAPYAASQIVAAVRQPQASPVDVEAYCRRIGYDGPLEPTIETLSALQERHLAAIPFEAIDVLLGRGVDISPAAVDAKLIAARRGGYCYEQNGLFKRVLRAIGFDVDGLVASVLWMAPPGAPPPPRTHMVLRVTIEGAPWLADVGFGSSVPPAPLRMDSREPQPTSHERYRLLPIGAGLLVQAEIAGEWRSLYDVSPEPLLDSHYELFNWFAASHETSHFRRELIAARITPDARCTLRGNRLTIRPAHGGVERRRLDAEGIERALAEVFHLSPQPDWREIVERAAARGAFP</sequence>
<proteinExistence type="inferred from homology"/>
<evidence type="ECO:0000256" key="2">
    <source>
        <dbReference type="RuleBase" id="RU003452"/>
    </source>
</evidence>
<accession>C7CGU0</accession>
<evidence type="ECO:0000313" key="3">
    <source>
        <dbReference type="EMBL" id="CAX23190.1"/>
    </source>
</evidence>
<protein>
    <submittedName>
        <fullName evidence="3">Arylamine N-acetyltransferase</fullName>
        <ecNumber evidence="3">2.3.1.5</ecNumber>
    </submittedName>
</protein>
<dbReference type="InterPro" id="IPR001447">
    <property type="entry name" value="Arylamine_N-AcTrfase"/>
</dbReference>
<dbReference type="GO" id="GO:0004060">
    <property type="term" value="F:arylamine N-acetyltransferase activity"/>
    <property type="evidence" value="ECO:0007669"/>
    <property type="project" value="UniProtKB-EC"/>
</dbReference>
<dbReference type="Gene3D" id="3.30.2140.10">
    <property type="entry name" value="Arylamine N-acetyltransferase"/>
    <property type="match status" value="1"/>
</dbReference>
<gene>
    <name evidence="3" type="ORF">METD_I1594</name>
</gene>
<keyword evidence="3" id="KW-0808">Transferase</keyword>
<dbReference type="EMBL" id="FP103042">
    <property type="protein sequence ID" value="CAX23190.1"/>
    <property type="molecule type" value="Genomic_DNA"/>
</dbReference>
<dbReference type="EC" id="2.3.1.5" evidence="3"/>
<dbReference type="InterPro" id="IPR038765">
    <property type="entry name" value="Papain-like_cys_pep_sf"/>
</dbReference>